<evidence type="ECO:0000256" key="2">
    <source>
        <dbReference type="SAM" id="SignalP"/>
    </source>
</evidence>
<keyword evidence="5" id="KW-1185">Reference proteome</keyword>
<dbReference type="GO" id="GO:0001681">
    <property type="term" value="F:sialate O-acetylesterase activity"/>
    <property type="evidence" value="ECO:0007669"/>
    <property type="project" value="UniProtKB-EC"/>
</dbReference>
<evidence type="ECO:0000256" key="1">
    <source>
        <dbReference type="ARBA" id="ARBA00022801"/>
    </source>
</evidence>
<proteinExistence type="predicted"/>
<comment type="caution">
    <text evidence="4">The sequence shown here is derived from an EMBL/GenBank/DDBJ whole genome shotgun (WGS) entry which is preliminary data.</text>
</comment>
<evidence type="ECO:0000313" key="4">
    <source>
        <dbReference type="EMBL" id="CAG2255700.1"/>
    </source>
</evidence>
<evidence type="ECO:0000313" key="5">
    <source>
        <dbReference type="Proteomes" id="UP000683360"/>
    </source>
</evidence>
<sequence>MWKYIVTNSLILMLHAIRANSFSFSPYYANHMVLQRGAKGASIWGHSTVHGDKVQLYANNIFSGSTTVDSNGIWQSKVVDPGSNKATVITASSSVGNITLNDVLFGDVWLCSGQSNMEFRVNGLANSSEEISDASNYQNIRLFHVGHHTTLTADGDLNSIAKPWAKPNLASLPSFSAVCWLYGKYLSSHINRPIGLVESNWGGTRIEAWSSPDALKACASTGRKRRSVNPNAESVLWNGMINPLLRNTIYGAIWYQGESNAGNSDGYKCMFPAMIDDWRSKFYANSLHTTDPKFPFGFVQLAAWRPSAANSGFPDLRWSQTANNGQVPNARQQNVFMAVSMDLPDFNSPFGSIHPRLKHDIAARLVLSALAVAYKETGVSFQGPYPTKFTPYHNTNTIIIEYDHGTSPLDIRSSDNFEICCTTMNHVCVKHDKGWMSAPMKSHDTSSVTINTSGCQLGQHSIGGVRYAWKESPCPFKQCAVYGAGNGLPGPPFTYSAHLQYFSPFTLRRSDLCQKETLRKCGIGKQRRGFGKVASDFFSILAVFFVIYDGINCSNYRNPEILRLQQNMCKDTSKHCIFEQVCEIRVAQCLIPPCHDITYCVHTWGSSSKGGVCPTADDSSAGTVQCFGDFGCGISNNDVCCHNRNMNTSYCHTPKI</sequence>
<dbReference type="InterPro" id="IPR036514">
    <property type="entry name" value="SGNH_hydro_sf"/>
</dbReference>
<dbReference type="EMBL" id="CAJPWZ010003282">
    <property type="protein sequence ID" value="CAG2255700.1"/>
    <property type="molecule type" value="Genomic_DNA"/>
</dbReference>
<dbReference type="GO" id="GO:0005975">
    <property type="term" value="P:carbohydrate metabolic process"/>
    <property type="evidence" value="ECO:0007669"/>
    <property type="project" value="TreeGrafter"/>
</dbReference>
<reference evidence="4" key="1">
    <citation type="submission" date="2021-03" db="EMBL/GenBank/DDBJ databases">
        <authorList>
            <person name="Bekaert M."/>
        </authorList>
    </citation>
    <scope>NUCLEOTIDE SEQUENCE</scope>
</reference>
<accession>A0A8S3VD41</accession>
<dbReference type="InterPro" id="IPR039329">
    <property type="entry name" value="SIAE"/>
</dbReference>
<dbReference type="OrthoDB" id="42638at2759"/>
<keyword evidence="1 4" id="KW-0378">Hydrolase</keyword>
<dbReference type="SUPFAM" id="SSF52266">
    <property type="entry name" value="SGNH hydrolase"/>
    <property type="match status" value="1"/>
</dbReference>
<dbReference type="InterPro" id="IPR005181">
    <property type="entry name" value="SASA"/>
</dbReference>
<feature type="chain" id="PRO_5035756485" evidence="2">
    <location>
        <begin position="22"/>
        <end position="656"/>
    </location>
</feature>
<feature type="domain" description="Sialate O-acetylesterase" evidence="3">
    <location>
        <begin position="107"/>
        <end position="344"/>
    </location>
</feature>
<feature type="signal peptide" evidence="2">
    <location>
        <begin position="1"/>
        <end position="21"/>
    </location>
</feature>
<dbReference type="PANTHER" id="PTHR22901:SF0">
    <property type="entry name" value="SIALATE O-ACETYLESTERASE"/>
    <property type="match status" value="1"/>
</dbReference>
<dbReference type="Gene3D" id="3.40.50.1110">
    <property type="entry name" value="SGNH hydrolase"/>
    <property type="match status" value="1"/>
</dbReference>
<dbReference type="PANTHER" id="PTHR22901">
    <property type="entry name" value="SIALATE O-ACETYLESTERASE"/>
    <property type="match status" value="1"/>
</dbReference>
<protein>
    <submittedName>
        <fullName evidence="4">SIAE</fullName>
        <ecNumber evidence="4">3.1.1.53</ecNumber>
    </submittedName>
</protein>
<keyword evidence="2" id="KW-0732">Signal</keyword>
<name>A0A8S3VD41_MYTED</name>
<dbReference type="Proteomes" id="UP000683360">
    <property type="component" value="Unassembled WGS sequence"/>
</dbReference>
<dbReference type="Pfam" id="PF03629">
    <property type="entry name" value="SASA"/>
    <property type="match status" value="1"/>
</dbReference>
<dbReference type="EC" id="3.1.1.53" evidence="4"/>
<organism evidence="4 5">
    <name type="scientific">Mytilus edulis</name>
    <name type="common">Blue mussel</name>
    <dbReference type="NCBI Taxonomy" id="6550"/>
    <lineage>
        <taxon>Eukaryota</taxon>
        <taxon>Metazoa</taxon>
        <taxon>Spiralia</taxon>
        <taxon>Lophotrochozoa</taxon>
        <taxon>Mollusca</taxon>
        <taxon>Bivalvia</taxon>
        <taxon>Autobranchia</taxon>
        <taxon>Pteriomorphia</taxon>
        <taxon>Mytilida</taxon>
        <taxon>Mytiloidea</taxon>
        <taxon>Mytilidae</taxon>
        <taxon>Mytilinae</taxon>
        <taxon>Mytilus</taxon>
    </lineage>
</organism>
<dbReference type="AlphaFoldDB" id="A0A8S3VD41"/>
<gene>
    <name evidence="4" type="ORF">MEDL_67095</name>
</gene>
<evidence type="ECO:0000259" key="3">
    <source>
        <dbReference type="Pfam" id="PF03629"/>
    </source>
</evidence>